<organism evidence="1 2">
    <name type="scientific">Mangrovimonas spongiae</name>
    <dbReference type="NCBI Taxonomy" id="2494697"/>
    <lineage>
        <taxon>Bacteria</taxon>
        <taxon>Pseudomonadati</taxon>
        <taxon>Bacteroidota</taxon>
        <taxon>Flavobacteriia</taxon>
        <taxon>Flavobacteriales</taxon>
        <taxon>Flavobacteriaceae</taxon>
        <taxon>Mangrovimonas</taxon>
    </lineage>
</organism>
<dbReference type="InterPro" id="IPR032577">
    <property type="entry name" value="DUF4920"/>
</dbReference>
<dbReference type="Pfam" id="PF16267">
    <property type="entry name" value="DUF4920"/>
    <property type="match status" value="1"/>
</dbReference>
<evidence type="ECO:0000313" key="1">
    <source>
        <dbReference type="EMBL" id="RSK40734.1"/>
    </source>
</evidence>
<dbReference type="RefSeq" id="WP_125467647.1">
    <property type="nucleotide sequence ID" value="NZ_RWBG01000002.1"/>
</dbReference>
<dbReference type="AlphaFoldDB" id="A0A3R9M9W4"/>
<gene>
    <name evidence="1" type="ORF">EJA19_07075</name>
</gene>
<dbReference type="PROSITE" id="PS51257">
    <property type="entry name" value="PROKAR_LIPOPROTEIN"/>
    <property type="match status" value="1"/>
</dbReference>
<proteinExistence type="predicted"/>
<keyword evidence="2" id="KW-1185">Reference proteome</keyword>
<comment type="caution">
    <text evidence="1">The sequence shown here is derived from an EMBL/GenBank/DDBJ whole genome shotgun (WGS) entry which is preliminary data.</text>
</comment>
<protein>
    <submittedName>
        <fullName evidence="1">DUF4920 domain-containing protein</fullName>
    </submittedName>
</protein>
<dbReference type="EMBL" id="RWBG01000002">
    <property type="protein sequence ID" value="RSK40734.1"/>
    <property type="molecule type" value="Genomic_DNA"/>
</dbReference>
<sequence>MKKIFGLLLVISVLVSCKDAQKENTEQTTENTEEVAEATYVPFGAKIEADNAIDAAKMKETFEALPVGDSLNTKLTATVNSVCQTKGCWMKLDLGNDQEVMVRFKDYGFFMPKNIAGKEVIVDGLAFVDEMSVQDLKHYAEDAGKSEDEIAAITEPKKTYSFVADGVLLVEK</sequence>
<reference evidence="1 2" key="1">
    <citation type="submission" date="2018-12" db="EMBL/GenBank/DDBJ databases">
        <title>Mangrovimonas spongiae sp. nov., a novel member of the genus Mangrovimonas isolated from marine sponge.</title>
        <authorList>
            <person name="Zhuang L."/>
            <person name="Luo L."/>
        </authorList>
    </citation>
    <scope>NUCLEOTIDE SEQUENCE [LARGE SCALE GENOMIC DNA]</scope>
    <source>
        <strain evidence="1 2">HN-E26</strain>
    </source>
</reference>
<name>A0A3R9M9W4_9FLAO</name>
<dbReference type="Proteomes" id="UP000270620">
    <property type="component" value="Unassembled WGS sequence"/>
</dbReference>
<evidence type="ECO:0000313" key="2">
    <source>
        <dbReference type="Proteomes" id="UP000270620"/>
    </source>
</evidence>
<accession>A0A3R9M9W4</accession>
<dbReference type="OrthoDB" id="129527at2"/>